<dbReference type="AlphaFoldDB" id="A0A1M6PJ52"/>
<dbReference type="GO" id="GO:0005524">
    <property type="term" value="F:ATP binding"/>
    <property type="evidence" value="ECO:0007669"/>
    <property type="project" value="UniProtKB-UniRule"/>
</dbReference>
<dbReference type="InterPro" id="IPR000212">
    <property type="entry name" value="DNA_helicase_UvrD/REP"/>
</dbReference>
<dbReference type="EMBL" id="FRAW01000001">
    <property type="protein sequence ID" value="SHK07959.1"/>
    <property type="molecule type" value="Genomic_DNA"/>
</dbReference>
<feature type="domain" description="UvrD-like helicase C-terminal" evidence="14">
    <location>
        <begin position="293"/>
        <end position="558"/>
    </location>
</feature>
<dbReference type="GO" id="GO:0005829">
    <property type="term" value="C:cytosol"/>
    <property type="evidence" value="ECO:0007669"/>
    <property type="project" value="TreeGrafter"/>
</dbReference>
<dbReference type="RefSeq" id="WP_073301545.1">
    <property type="nucleotide sequence ID" value="NZ_FRAW01000001.1"/>
</dbReference>
<dbReference type="CDD" id="cd17932">
    <property type="entry name" value="DEXQc_UvrD"/>
    <property type="match status" value="1"/>
</dbReference>
<evidence type="ECO:0000256" key="5">
    <source>
        <dbReference type="ARBA" id="ARBA00022840"/>
    </source>
</evidence>
<dbReference type="GO" id="GO:0033202">
    <property type="term" value="C:DNA helicase complex"/>
    <property type="evidence" value="ECO:0007669"/>
    <property type="project" value="TreeGrafter"/>
</dbReference>
<evidence type="ECO:0000256" key="4">
    <source>
        <dbReference type="ARBA" id="ARBA00022806"/>
    </source>
</evidence>
<evidence type="ECO:0000256" key="11">
    <source>
        <dbReference type="ARBA" id="ARBA00048988"/>
    </source>
</evidence>
<dbReference type="PROSITE" id="PS51217">
    <property type="entry name" value="UVRD_HELICASE_CTER"/>
    <property type="match status" value="1"/>
</dbReference>
<dbReference type="InterPro" id="IPR027417">
    <property type="entry name" value="P-loop_NTPase"/>
</dbReference>
<dbReference type="Proteomes" id="UP000184275">
    <property type="component" value="Unassembled WGS sequence"/>
</dbReference>
<evidence type="ECO:0000256" key="12">
    <source>
        <dbReference type="PROSITE-ProRule" id="PRU00560"/>
    </source>
</evidence>
<dbReference type="Gene3D" id="1.10.486.10">
    <property type="entry name" value="PCRA, domain 4"/>
    <property type="match status" value="1"/>
</dbReference>
<comment type="catalytic activity">
    <reaction evidence="8">
        <text>Couples ATP hydrolysis with the unwinding of duplex DNA by translocating in the 3'-5' direction.</text>
        <dbReference type="EC" id="5.6.2.4"/>
    </reaction>
</comment>
<reference evidence="16" key="1">
    <citation type="submission" date="2016-11" db="EMBL/GenBank/DDBJ databases">
        <authorList>
            <person name="Varghese N."/>
            <person name="Submissions S."/>
        </authorList>
    </citation>
    <scope>NUCLEOTIDE SEQUENCE [LARGE SCALE GENOMIC DNA]</scope>
    <source>
        <strain evidence="16">UWOS</strain>
    </source>
</reference>
<feature type="domain" description="UvrD-like helicase ATP-binding" evidence="13">
    <location>
        <begin position="6"/>
        <end position="292"/>
    </location>
</feature>
<evidence type="ECO:0000256" key="9">
    <source>
        <dbReference type="ARBA" id="ARBA00034808"/>
    </source>
</evidence>
<evidence type="ECO:0000256" key="6">
    <source>
        <dbReference type="ARBA" id="ARBA00023125"/>
    </source>
</evidence>
<evidence type="ECO:0000256" key="10">
    <source>
        <dbReference type="ARBA" id="ARBA00034923"/>
    </source>
</evidence>
<evidence type="ECO:0000313" key="16">
    <source>
        <dbReference type="Proteomes" id="UP000184275"/>
    </source>
</evidence>
<dbReference type="InterPro" id="IPR013986">
    <property type="entry name" value="DExx_box_DNA_helicase_dom_sf"/>
</dbReference>
<dbReference type="EC" id="5.6.2.4" evidence="9"/>
<organism evidence="15 16">
    <name type="scientific">Fibrobacter intestinalis</name>
    <dbReference type="NCBI Taxonomy" id="28122"/>
    <lineage>
        <taxon>Bacteria</taxon>
        <taxon>Pseudomonadati</taxon>
        <taxon>Fibrobacterota</taxon>
        <taxon>Fibrobacteria</taxon>
        <taxon>Fibrobacterales</taxon>
        <taxon>Fibrobacteraceae</taxon>
        <taxon>Fibrobacter</taxon>
    </lineage>
</organism>
<evidence type="ECO:0000259" key="13">
    <source>
        <dbReference type="PROSITE" id="PS51198"/>
    </source>
</evidence>
<sequence>MEDFLSQLNKEQLSAVETTEGHIRVMAGAGTGKTKTLTSRYAYLVSELGISPANILTVTFTNRAANEMKSRVRAMLGDLDLGFISTIHAFCTRFLKEEIYRLGYPKNFIVIDTEDQRQMLQRIFADMKITLRDTTMRRTIDQVLEGKKITDDYISEFIRNSSEELLQKIAAEPEKNNQIFLRYLYEQKKNYGLDFNDLINFTGYILNVFPEAREAWQSRMQYVMVDEFQDVSQKQYAIAQTLSAKHGNLFIVGDSDQTIYSWRDAHVQLFLDFDKKYPDAKTIVLKDNYRSTPQILKTANSLIAHNSVRFPKELRALHSDGAKTLYFHAKKPQDEANWIADSMGNLVSQGASLGDIAVLYRSHFMSRGIEEILIQRKIPYRILSGISFYERKEIKDVIAYLRMLTTQDDIAFLRAIQTPSRKIGKKKIEFLKEYAEANRISLYNALLENLDSEIFRGTGAKRFVQAIAATQKGMENKPMDDILDEILDLSGYTEFIRMDAEQDRLDNIAELKQSVAQAAHDPDANLEDFLSRVALYGNLDKEERRNAVKLLSVHAAKGLEYPFVFVTGLSEGLFPSAQIETAEEMEEERRIAYVAFTRAKERLFLSENEGGGDANLSKFPSRFIFESGEENLEFVRPLPDDLRKNALRKIQQSEESLQLLQNLFFVGDRVRHKIFGEGKITAVDISAAAYVVQFDNLKTPRSLQFSAKLEKLPD</sequence>
<dbReference type="SUPFAM" id="SSF52540">
    <property type="entry name" value="P-loop containing nucleoside triphosphate hydrolases"/>
    <property type="match status" value="1"/>
</dbReference>
<proteinExistence type="inferred from homology"/>
<comment type="catalytic activity">
    <reaction evidence="11">
        <text>ATP + H2O = ADP + phosphate + H(+)</text>
        <dbReference type="Rhea" id="RHEA:13065"/>
        <dbReference type="ChEBI" id="CHEBI:15377"/>
        <dbReference type="ChEBI" id="CHEBI:15378"/>
        <dbReference type="ChEBI" id="CHEBI:30616"/>
        <dbReference type="ChEBI" id="CHEBI:43474"/>
        <dbReference type="ChEBI" id="CHEBI:456216"/>
        <dbReference type="EC" id="5.6.2.4"/>
    </reaction>
</comment>
<evidence type="ECO:0000256" key="1">
    <source>
        <dbReference type="ARBA" id="ARBA00009922"/>
    </source>
</evidence>
<dbReference type="PANTHER" id="PTHR11070">
    <property type="entry name" value="UVRD / RECB / PCRA DNA HELICASE FAMILY MEMBER"/>
    <property type="match status" value="1"/>
</dbReference>
<keyword evidence="6" id="KW-0238">DNA-binding</keyword>
<dbReference type="GO" id="GO:0016887">
    <property type="term" value="F:ATP hydrolysis activity"/>
    <property type="evidence" value="ECO:0007669"/>
    <property type="project" value="RHEA"/>
</dbReference>
<dbReference type="PROSITE" id="PS51198">
    <property type="entry name" value="UVRD_HELICASE_ATP_BIND"/>
    <property type="match status" value="1"/>
</dbReference>
<dbReference type="GO" id="GO:0003677">
    <property type="term" value="F:DNA binding"/>
    <property type="evidence" value="ECO:0007669"/>
    <property type="project" value="UniProtKB-KW"/>
</dbReference>
<keyword evidence="2 12" id="KW-0547">Nucleotide-binding</keyword>
<feature type="binding site" evidence="12">
    <location>
        <begin position="27"/>
        <end position="34"/>
    </location>
    <ligand>
        <name>ATP</name>
        <dbReference type="ChEBI" id="CHEBI:30616"/>
    </ligand>
</feature>
<dbReference type="Pfam" id="PF13361">
    <property type="entry name" value="UvrD_C"/>
    <property type="match status" value="1"/>
</dbReference>
<keyword evidence="7" id="KW-0413">Isomerase</keyword>
<dbReference type="InterPro" id="IPR014016">
    <property type="entry name" value="UvrD-like_ATP-bd"/>
</dbReference>
<keyword evidence="3 12" id="KW-0378">Hydrolase</keyword>
<evidence type="ECO:0000256" key="7">
    <source>
        <dbReference type="ARBA" id="ARBA00023235"/>
    </source>
</evidence>
<protein>
    <recommendedName>
        <fullName evidence="9">DNA 3'-5' helicase</fullName>
        <ecNumber evidence="9">5.6.2.4</ecNumber>
    </recommendedName>
    <alternativeName>
        <fullName evidence="10">DNA 3'-5' helicase II</fullName>
    </alternativeName>
</protein>
<evidence type="ECO:0000256" key="3">
    <source>
        <dbReference type="ARBA" id="ARBA00022801"/>
    </source>
</evidence>
<comment type="similarity">
    <text evidence="1">Belongs to the helicase family. UvrD subfamily.</text>
</comment>
<evidence type="ECO:0000256" key="8">
    <source>
        <dbReference type="ARBA" id="ARBA00034617"/>
    </source>
</evidence>
<evidence type="ECO:0000256" key="2">
    <source>
        <dbReference type="ARBA" id="ARBA00022741"/>
    </source>
</evidence>
<keyword evidence="5 12" id="KW-0067">ATP-binding</keyword>
<accession>A0A1M6PJ52</accession>
<evidence type="ECO:0000313" key="15">
    <source>
        <dbReference type="EMBL" id="SHK07959.1"/>
    </source>
</evidence>
<dbReference type="PANTHER" id="PTHR11070:SF2">
    <property type="entry name" value="ATP-DEPENDENT DNA HELICASE SRS2"/>
    <property type="match status" value="1"/>
</dbReference>
<gene>
    <name evidence="15" type="ORF">SAMN05720469_1012</name>
</gene>
<dbReference type="Pfam" id="PF00580">
    <property type="entry name" value="UvrD-helicase"/>
    <property type="match status" value="1"/>
</dbReference>
<keyword evidence="16" id="KW-1185">Reference proteome</keyword>
<dbReference type="Gene3D" id="3.40.50.300">
    <property type="entry name" value="P-loop containing nucleotide triphosphate hydrolases"/>
    <property type="match status" value="2"/>
</dbReference>
<name>A0A1M6PJ52_9BACT</name>
<keyword evidence="4 12" id="KW-0347">Helicase</keyword>
<dbReference type="Gene3D" id="1.10.10.160">
    <property type="match status" value="1"/>
</dbReference>
<dbReference type="GO" id="GO:0000725">
    <property type="term" value="P:recombinational repair"/>
    <property type="evidence" value="ECO:0007669"/>
    <property type="project" value="TreeGrafter"/>
</dbReference>
<evidence type="ECO:0000259" key="14">
    <source>
        <dbReference type="PROSITE" id="PS51217"/>
    </source>
</evidence>
<dbReference type="InterPro" id="IPR014017">
    <property type="entry name" value="DNA_helicase_UvrD-like_C"/>
</dbReference>
<dbReference type="GO" id="GO:0043138">
    <property type="term" value="F:3'-5' DNA helicase activity"/>
    <property type="evidence" value="ECO:0007669"/>
    <property type="project" value="UniProtKB-EC"/>
</dbReference>